<dbReference type="KEGG" id="daur:Daura_44595"/>
<dbReference type="AlphaFoldDB" id="A0A9Q9ICI6"/>
<dbReference type="OrthoDB" id="3612087at2"/>
<proteinExistence type="predicted"/>
<feature type="region of interest" description="Disordered" evidence="1">
    <location>
        <begin position="72"/>
        <end position="99"/>
    </location>
</feature>
<feature type="region of interest" description="Disordered" evidence="1">
    <location>
        <begin position="155"/>
        <end position="187"/>
    </location>
</feature>
<dbReference type="InterPro" id="IPR047789">
    <property type="entry name" value="CU044_5270-like"/>
</dbReference>
<reference evidence="3" key="1">
    <citation type="submission" date="2021-04" db="EMBL/GenBank/DDBJ databases">
        <title>Dactylosporangium aurantiacum NRRL B-8018 full assembly.</title>
        <authorList>
            <person name="Hartkoorn R.C."/>
            <person name="Beaudoing E."/>
            <person name="Hot D."/>
        </authorList>
    </citation>
    <scope>NUCLEOTIDE SEQUENCE</scope>
    <source>
        <strain evidence="3">NRRL B-8018</strain>
    </source>
</reference>
<gene>
    <name evidence="3" type="ORF">Daura_44595</name>
</gene>
<keyword evidence="2" id="KW-0812">Transmembrane</keyword>
<accession>A0A9Q9ICI6</accession>
<keyword evidence="2" id="KW-0472">Membrane</keyword>
<protein>
    <submittedName>
        <fullName evidence="3">CU044_5270 family protein</fullName>
    </submittedName>
</protein>
<dbReference type="NCBIfam" id="NF038083">
    <property type="entry name" value="CU044_5270_fam"/>
    <property type="match status" value="1"/>
</dbReference>
<dbReference type="EMBL" id="CP073767">
    <property type="protein sequence ID" value="UWZ53537.1"/>
    <property type="molecule type" value="Genomic_DNA"/>
</dbReference>
<evidence type="ECO:0000313" key="3">
    <source>
        <dbReference type="EMBL" id="UWZ53537.1"/>
    </source>
</evidence>
<name>A0A9Q9ICI6_9ACTN</name>
<keyword evidence="4" id="KW-1185">Reference proteome</keyword>
<keyword evidence="2" id="KW-1133">Transmembrane helix</keyword>
<dbReference type="Proteomes" id="UP001058003">
    <property type="component" value="Chromosome"/>
</dbReference>
<evidence type="ECO:0000256" key="2">
    <source>
        <dbReference type="SAM" id="Phobius"/>
    </source>
</evidence>
<evidence type="ECO:0000256" key="1">
    <source>
        <dbReference type="SAM" id="MobiDB-lite"/>
    </source>
</evidence>
<organism evidence="3 4">
    <name type="scientific">Dactylosporangium aurantiacum</name>
    <dbReference type="NCBI Taxonomy" id="35754"/>
    <lineage>
        <taxon>Bacteria</taxon>
        <taxon>Bacillati</taxon>
        <taxon>Actinomycetota</taxon>
        <taxon>Actinomycetes</taxon>
        <taxon>Micromonosporales</taxon>
        <taxon>Micromonosporaceae</taxon>
        <taxon>Dactylosporangium</taxon>
    </lineage>
</organism>
<sequence length="348" mass="35508">MNDMRQLREFRGELPELSGPALTEAERSFVTMLRQERPAPGRRTSRRPLLAAAGLATAAAGVAVAVLLSTGTTPGGAPTTTTGRTAPGSAPGSASAAAPTLRPVSVAEVLDLAAAAPGALTPAPGQFVVTESLVSDVAELGAGGRYLYRMKRTTWSSSDNSRPGAVRTEQLAPRPYPGEPVPADAPAGGTVEVRVLCPVKGGAARQDYAFNATLPTDAQGMLAYFARFPGGGADKNSYLWKAGTELAAAPMPQAQRAAVFQALKRIPGAQLVGDVTDAAGRPGTAVGYRDARDGSRRDLIFDPVTFAYLGSRTVTAGGAEVAASAQLSVTVAADAPAAALAPKQQACA</sequence>
<evidence type="ECO:0000313" key="4">
    <source>
        <dbReference type="Proteomes" id="UP001058003"/>
    </source>
</evidence>
<feature type="transmembrane region" description="Helical" evidence="2">
    <location>
        <begin position="49"/>
        <end position="68"/>
    </location>
</feature>